<dbReference type="AlphaFoldDB" id="A0AAD5K6I1"/>
<reference evidence="2" key="1">
    <citation type="journal article" date="2022" name="IScience">
        <title>Evolution of zygomycete secretomes and the origins of terrestrial fungal ecologies.</title>
        <authorList>
            <person name="Chang Y."/>
            <person name="Wang Y."/>
            <person name="Mondo S."/>
            <person name="Ahrendt S."/>
            <person name="Andreopoulos W."/>
            <person name="Barry K."/>
            <person name="Beard J."/>
            <person name="Benny G.L."/>
            <person name="Blankenship S."/>
            <person name="Bonito G."/>
            <person name="Cuomo C."/>
            <person name="Desiro A."/>
            <person name="Gervers K.A."/>
            <person name="Hundley H."/>
            <person name="Kuo A."/>
            <person name="LaButti K."/>
            <person name="Lang B.F."/>
            <person name="Lipzen A."/>
            <person name="O'Donnell K."/>
            <person name="Pangilinan J."/>
            <person name="Reynolds N."/>
            <person name="Sandor L."/>
            <person name="Smith M.E."/>
            <person name="Tsang A."/>
            <person name="Grigoriev I.V."/>
            <person name="Stajich J.E."/>
            <person name="Spatafora J.W."/>
        </authorList>
    </citation>
    <scope>NUCLEOTIDE SEQUENCE</scope>
    <source>
        <strain evidence="2">RSA 2281</strain>
    </source>
</reference>
<feature type="transmembrane region" description="Helical" evidence="1">
    <location>
        <begin position="20"/>
        <end position="37"/>
    </location>
</feature>
<keyword evidence="1" id="KW-1133">Transmembrane helix</keyword>
<proteinExistence type="predicted"/>
<dbReference type="EMBL" id="JAIXMP010000006">
    <property type="protein sequence ID" value="KAI9271472.1"/>
    <property type="molecule type" value="Genomic_DNA"/>
</dbReference>
<dbReference type="Proteomes" id="UP001209540">
    <property type="component" value="Unassembled WGS sequence"/>
</dbReference>
<evidence type="ECO:0000256" key="1">
    <source>
        <dbReference type="SAM" id="Phobius"/>
    </source>
</evidence>
<sequence>MQNRCVFYLYNELMIFDDELLLINASMMVAYYVVNYIEQSYFEVQISSGGLIRQIQKCIITKKVPQISLAETSISEVFQKICFYSMIFPPPFHTYTFYFLNLITSIKLNDYKD</sequence>
<comment type="caution">
    <text evidence="2">The sequence shown here is derived from an EMBL/GenBank/DDBJ whole genome shotgun (WGS) entry which is preliminary data.</text>
</comment>
<reference evidence="2" key="2">
    <citation type="submission" date="2023-02" db="EMBL/GenBank/DDBJ databases">
        <authorList>
            <consortium name="DOE Joint Genome Institute"/>
            <person name="Mondo S.J."/>
            <person name="Chang Y."/>
            <person name="Wang Y."/>
            <person name="Ahrendt S."/>
            <person name="Andreopoulos W."/>
            <person name="Barry K."/>
            <person name="Beard J."/>
            <person name="Benny G.L."/>
            <person name="Blankenship S."/>
            <person name="Bonito G."/>
            <person name="Cuomo C."/>
            <person name="Desiro A."/>
            <person name="Gervers K.A."/>
            <person name="Hundley H."/>
            <person name="Kuo A."/>
            <person name="LaButti K."/>
            <person name="Lang B.F."/>
            <person name="Lipzen A."/>
            <person name="O'Donnell K."/>
            <person name="Pangilinan J."/>
            <person name="Reynolds N."/>
            <person name="Sandor L."/>
            <person name="Smith M.W."/>
            <person name="Tsang A."/>
            <person name="Grigoriev I.V."/>
            <person name="Stajich J.E."/>
            <person name="Spatafora J.W."/>
        </authorList>
    </citation>
    <scope>NUCLEOTIDE SEQUENCE</scope>
    <source>
        <strain evidence="2">RSA 2281</strain>
    </source>
</reference>
<keyword evidence="1" id="KW-0812">Transmembrane</keyword>
<name>A0AAD5K6I1_9FUNG</name>
<keyword evidence="3" id="KW-1185">Reference proteome</keyword>
<accession>A0AAD5K6I1</accession>
<gene>
    <name evidence="2" type="ORF">BDA99DRAFT_533962</name>
</gene>
<organism evidence="2 3">
    <name type="scientific">Phascolomyces articulosus</name>
    <dbReference type="NCBI Taxonomy" id="60185"/>
    <lineage>
        <taxon>Eukaryota</taxon>
        <taxon>Fungi</taxon>
        <taxon>Fungi incertae sedis</taxon>
        <taxon>Mucoromycota</taxon>
        <taxon>Mucoromycotina</taxon>
        <taxon>Mucoromycetes</taxon>
        <taxon>Mucorales</taxon>
        <taxon>Lichtheimiaceae</taxon>
        <taxon>Phascolomyces</taxon>
    </lineage>
</organism>
<evidence type="ECO:0000313" key="3">
    <source>
        <dbReference type="Proteomes" id="UP001209540"/>
    </source>
</evidence>
<protein>
    <submittedName>
        <fullName evidence="2">Uncharacterized protein</fullName>
    </submittedName>
</protein>
<keyword evidence="1" id="KW-0472">Membrane</keyword>
<evidence type="ECO:0000313" key="2">
    <source>
        <dbReference type="EMBL" id="KAI9271472.1"/>
    </source>
</evidence>